<protein>
    <submittedName>
        <fullName evidence="1">Uncharacterized protein</fullName>
    </submittedName>
</protein>
<dbReference type="EMBL" id="BGZK01000467">
    <property type="protein sequence ID" value="GBP45286.1"/>
    <property type="molecule type" value="Genomic_DNA"/>
</dbReference>
<keyword evidence="2" id="KW-1185">Reference proteome</keyword>
<evidence type="ECO:0000313" key="2">
    <source>
        <dbReference type="Proteomes" id="UP000299102"/>
    </source>
</evidence>
<sequence>MEGRPSIRGCRNVERAVPRRATEISPSAEVSGPACSGRAQKRSMAHINDLTLARVVRDDLTNTVFMTGSEKVNYDNSEGATKEVHCMKPKEM</sequence>
<evidence type="ECO:0000313" key="1">
    <source>
        <dbReference type="EMBL" id="GBP45286.1"/>
    </source>
</evidence>
<name>A0A4C1W166_EUMVA</name>
<dbReference type="AlphaFoldDB" id="A0A4C1W166"/>
<reference evidence="1 2" key="1">
    <citation type="journal article" date="2019" name="Commun. Biol.">
        <title>The bagworm genome reveals a unique fibroin gene that provides high tensile strength.</title>
        <authorList>
            <person name="Kono N."/>
            <person name="Nakamura H."/>
            <person name="Ohtoshi R."/>
            <person name="Tomita M."/>
            <person name="Numata K."/>
            <person name="Arakawa K."/>
        </authorList>
    </citation>
    <scope>NUCLEOTIDE SEQUENCE [LARGE SCALE GENOMIC DNA]</scope>
</reference>
<proteinExistence type="predicted"/>
<dbReference type="Proteomes" id="UP000299102">
    <property type="component" value="Unassembled WGS sequence"/>
</dbReference>
<gene>
    <name evidence="1" type="ORF">EVAR_29034_1</name>
</gene>
<organism evidence="1 2">
    <name type="scientific">Eumeta variegata</name>
    <name type="common">Bagworm moth</name>
    <name type="synonym">Eumeta japonica</name>
    <dbReference type="NCBI Taxonomy" id="151549"/>
    <lineage>
        <taxon>Eukaryota</taxon>
        <taxon>Metazoa</taxon>
        <taxon>Ecdysozoa</taxon>
        <taxon>Arthropoda</taxon>
        <taxon>Hexapoda</taxon>
        <taxon>Insecta</taxon>
        <taxon>Pterygota</taxon>
        <taxon>Neoptera</taxon>
        <taxon>Endopterygota</taxon>
        <taxon>Lepidoptera</taxon>
        <taxon>Glossata</taxon>
        <taxon>Ditrysia</taxon>
        <taxon>Tineoidea</taxon>
        <taxon>Psychidae</taxon>
        <taxon>Oiketicinae</taxon>
        <taxon>Eumeta</taxon>
    </lineage>
</organism>
<accession>A0A4C1W166</accession>
<comment type="caution">
    <text evidence="1">The sequence shown here is derived from an EMBL/GenBank/DDBJ whole genome shotgun (WGS) entry which is preliminary data.</text>
</comment>